<accession>A0AAC9XZX7</accession>
<evidence type="ECO:0000259" key="1">
    <source>
        <dbReference type="Pfam" id="PF06114"/>
    </source>
</evidence>
<dbReference type="InterPro" id="IPR010359">
    <property type="entry name" value="IrrE_HExxH"/>
</dbReference>
<sequence>MNRLDAIADSIGSKYAIEYKKDMPDKLDGLCVGRTILINANKPVQIQAQALAEELAHQNTTIGDIISQDSIAEKKQEYKARRIAYESIIPLDSLITSYWKSTDEYELAENLDVTQTFLEETLEYYRIKYGTILQIDNQLINFANGIQIVEVPN</sequence>
<proteinExistence type="predicted"/>
<evidence type="ECO:0000313" key="3">
    <source>
        <dbReference type="Proteomes" id="UP000199749"/>
    </source>
</evidence>
<name>A0AAC9XZX7_LATCU</name>
<dbReference type="EMBL" id="CP022474">
    <property type="protein sequence ID" value="ASN59789.1"/>
    <property type="molecule type" value="Genomic_DNA"/>
</dbReference>
<dbReference type="AlphaFoldDB" id="A0AAC9XZX7"/>
<gene>
    <name evidence="2" type="ORF">CG419_03750</name>
</gene>
<feature type="domain" description="IrrE N-terminal-like" evidence="1">
    <location>
        <begin position="26"/>
        <end position="122"/>
    </location>
</feature>
<reference evidence="2 3" key="1">
    <citation type="submission" date="2017-07" db="EMBL/GenBank/DDBJ databases">
        <title>Lactobacillus curvatus MRS6 whole genome.</title>
        <authorList>
            <person name="Jans C."/>
            <person name="Lagler S."/>
            <person name="Lacroix C."/>
            <person name="Meile L."/>
            <person name="Stevens M.J.A."/>
        </authorList>
    </citation>
    <scope>NUCLEOTIDE SEQUENCE [LARGE SCALE GENOMIC DNA]</scope>
    <source>
        <strain evidence="2 3">MRS6</strain>
    </source>
</reference>
<organism evidence="2 3">
    <name type="scientific">Latilactobacillus curvatus</name>
    <name type="common">Lactobacillus curvatus</name>
    <dbReference type="NCBI Taxonomy" id="28038"/>
    <lineage>
        <taxon>Bacteria</taxon>
        <taxon>Bacillati</taxon>
        <taxon>Bacillota</taxon>
        <taxon>Bacilli</taxon>
        <taxon>Lactobacillales</taxon>
        <taxon>Lactobacillaceae</taxon>
        <taxon>Latilactobacillus</taxon>
    </lineage>
</organism>
<dbReference type="Proteomes" id="UP000199749">
    <property type="component" value="Chromosome"/>
</dbReference>
<dbReference type="Pfam" id="PF06114">
    <property type="entry name" value="Peptidase_M78"/>
    <property type="match status" value="1"/>
</dbReference>
<protein>
    <recommendedName>
        <fullName evidence="1">IrrE N-terminal-like domain-containing protein</fullName>
    </recommendedName>
</protein>
<evidence type="ECO:0000313" key="2">
    <source>
        <dbReference type="EMBL" id="ASN59789.1"/>
    </source>
</evidence>
<dbReference type="RefSeq" id="WP_089556499.1">
    <property type="nucleotide sequence ID" value="NZ_CP022474.1"/>
</dbReference>